<feature type="active site" description="Charge relay system" evidence="5">
    <location>
        <position position="93"/>
    </location>
</feature>
<feature type="active site" description="Charge relay system" evidence="5">
    <location>
        <position position="65"/>
    </location>
</feature>
<evidence type="ECO:0000256" key="2">
    <source>
        <dbReference type="ARBA" id="ARBA00022670"/>
    </source>
</evidence>
<feature type="domain" description="Peptidase S8/S53" evidence="6">
    <location>
        <begin position="59"/>
        <end position="277"/>
    </location>
</feature>
<dbReference type="InterPro" id="IPR036852">
    <property type="entry name" value="Peptidase_S8/S53_dom_sf"/>
</dbReference>
<dbReference type="PANTHER" id="PTHR43806">
    <property type="entry name" value="PEPTIDASE S8"/>
    <property type="match status" value="1"/>
</dbReference>
<name>A0ABY2T8V8_9BACI</name>
<dbReference type="RefSeq" id="WP_025220048.1">
    <property type="nucleotide sequence ID" value="NZ_CP006837.1"/>
</dbReference>
<dbReference type="PROSITE" id="PS51892">
    <property type="entry name" value="SUBTILASE"/>
    <property type="match status" value="1"/>
</dbReference>
<comment type="caution">
    <text evidence="7">The sequence shown here is derived from an EMBL/GenBank/DDBJ whole genome shotgun (WGS) entry which is preliminary data.</text>
</comment>
<gene>
    <name evidence="7" type="ORF">FC752_14350</name>
</gene>
<evidence type="ECO:0000256" key="1">
    <source>
        <dbReference type="ARBA" id="ARBA00011073"/>
    </source>
</evidence>
<dbReference type="PRINTS" id="PR00723">
    <property type="entry name" value="SUBTILISIN"/>
</dbReference>
<evidence type="ECO:0000256" key="3">
    <source>
        <dbReference type="ARBA" id="ARBA00022801"/>
    </source>
</evidence>
<dbReference type="InterPro" id="IPR000209">
    <property type="entry name" value="Peptidase_S8/S53_dom"/>
</dbReference>
<protein>
    <submittedName>
        <fullName evidence="7">Peptidase S8</fullName>
    </submittedName>
</protein>
<feature type="active site" description="Charge relay system" evidence="5">
    <location>
        <position position="244"/>
    </location>
</feature>
<keyword evidence="3 5" id="KW-0378">Hydrolase</keyword>
<keyword evidence="4 5" id="KW-0720">Serine protease</keyword>
<comment type="similarity">
    <text evidence="1 5">Belongs to the peptidase S8 family.</text>
</comment>
<organism evidence="7 8">
    <name type="scientific">Lysinibacillus varians</name>
    <dbReference type="NCBI Taxonomy" id="1145276"/>
    <lineage>
        <taxon>Bacteria</taxon>
        <taxon>Bacillati</taxon>
        <taxon>Bacillota</taxon>
        <taxon>Bacilli</taxon>
        <taxon>Bacillales</taxon>
        <taxon>Bacillaceae</taxon>
        <taxon>Lysinibacillus</taxon>
    </lineage>
</organism>
<dbReference type="PANTHER" id="PTHR43806:SF11">
    <property type="entry name" value="CEREVISIN-RELATED"/>
    <property type="match status" value="1"/>
</dbReference>
<accession>A0ABY2T8V8</accession>
<keyword evidence="2 5" id="KW-0645">Protease</keyword>
<sequence>MKSFLTKLIWMIFIFAGLSLTIYTVFSSDYENNSADATTWEFDWLDYKELHKLSTGGSQIIAIIDSGINPLYSENLKFEKSLVDQSIEDTNGHGTMMYSIIKGIDGILEGISPDAQIIVIKVMNGDDSVAPTIIKNAIELAIQKDASIINLSMASHFEDKDITETIKLAVNKGVTVVASSGDYGNTELMYPAILDEVISVGAIDTSGNVLELTSGSQKTTINAPGHEISTIHSDGTIIKTTGTSQATALISGYIALLKDYAFSKNVALTDDTIISLLKSINNEELTYLQALMKISTW</sequence>
<dbReference type="EMBL" id="SZPV01000028">
    <property type="protein sequence ID" value="TKI61218.1"/>
    <property type="molecule type" value="Genomic_DNA"/>
</dbReference>
<keyword evidence="8" id="KW-1185">Reference proteome</keyword>
<evidence type="ECO:0000256" key="5">
    <source>
        <dbReference type="PROSITE-ProRule" id="PRU01240"/>
    </source>
</evidence>
<dbReference type="Gene3D" id="3.40.50.200">
    <property type="entry name" value="Peptidase S8/S53 domain"/>
    <property type="match status" value="1"/>
</dbReference>
<dbReference type="InterPro" id="IPR050131">
    <property type="entry name" value="Peptidase_S8_subtilisin-like"/>
</dbReference>
<dbReference type="Pfam" id="PF00082">
    <property type="entry name" value="Peptidase_S8"/>
    <property type="match status" value="1"/>
</dbReference>
<evidence type="ECO:0000313" key="8">
    <source>
        <dbReference type="Proteomes" id="UP000308539"/>
    </source>
</evidence>
<dbReference type="InterPro" id="IPR015500">
    <property type="entry name" value="Peptidase_S8_subtilisin-rel"/>
</dbReference>
<evidence type="ECO:0000259" key="6">
    <source>
        <dbReference type="Pfam" id="PF00082"/>
    </source>
</evidence>
<dbReference type="Proteomes" id="UP000308539">
    <property type="component" value="Unassembled WGS sequence"/>
</dbReference>
<evidence type="ECO:0000313" key="7">
    <source>
        <dbReference type="EMBL" id="TKI61218.1"/>
    </source>
</evidence>
<evidence type="ECO:0000256" key="4">
    <source>
        <dbReference type="ARBA" id="ARBA00022825"/>
    </source>
</evidence>
<reference evidence="7 8" key="1">
    <citation type="submission" date="2019-04" db="EMBL/GenBank/DDBJ databases">
        <title>Lysinibacillus genome sequencing.</title>
        <authorList>
            <person name="Dunlap C."/>
        </authorList>
    </citation>
    <scope>NUCLEOTIDE SEQUENCE [LARGE SCALE GENOMIC DNA]</scope>
    <source>
        <strain evidence="7 8">NBRC 109424</strain>
    </source>
</reference>
<proteinExistence type="inferred from homology"/>
<dbReference type="SUPFAM" id="SSF52743">
    <property type="entry name" value="Subtilisin-like"/>
    <property type="match status" value="1"/>
</dbReference>